<keyword evidence="2" id="KW-0472">Membrane</keyword>
<comment type="caution">
    <text evidence="3">The sequence shown here is derived from an EMBL/GenBank/DDBJ whole genome shotgun (WGS) entry which is preliminary data.</text>
</comment>
<feature type="transmembrane region" description="Helical" evidence="2">
    <location>
        <begin position="43"/>
        <end position="63"/>
    </location>
</feature>
<feature type="region of interest" description="Disordered" evidence="1">
    <location>
        <begin position="1"/>
        <end position="36"/>
    </location>
</feature>
<accession>A0A843VX32</accession>
<protein>
    <submittedName>
        <fullName evidence="3">Uncharacterized protein</fullName>
    </submittedName>
</protein>
<evidence type="ECO:0000313" key="4">
    <source>
        <dbReference type="Proteomes" id="UP000652761"/>
    </source>
</evidence>
<reference evidence="3" key="1">
    <citation type="submission" date="2017-07" db="EMBL/GenBank/DDBJ databases">
        <title>Taro Niue Genome Assembly and Annotation.</title>
        <authorList>
            <person name="Atibalentja N."/>
            <person name="Keating K."/>
            <person name="Fields C.J."/>
        </authorList>
    </citation>
    <scope>NUCLEOTIDE SEQUENCE</scope>
    <source>
        <strain evidence="3">Niue_2</strain>
        <tissue evidence="3">Leaf</tissue>
    </source>
</reference>
<evidence type="ECO:0000256" key="2">
    <source>
        <dbReference type="SAM" id="Phobius"/>
    </source>
</evidence>
<organism evidence="3 4">
    <name type="scientific">Colocasia esculenta</name>
    <name type="common">Wild taro</name>
    <name type="synonym">Arum esculentum</name>
    <dbReference type="NCBI Taxonomy" id="4460"/>
    <lineage>
        <taxon>Eukaryota</taxon>
        <taxon>Viridiplantae</taxon>
        <taxon>Streptophyta</taxon>
        <taxon>Embryophyta</taxon>
        <taxon>Tracheophyta</taxon>
        <taxon>Spermatophyta</taxon>
        <taxon>Magnoliopsida</taxon>
        <taxon>Liliopsida</taxon>
        <taxon>Araceae</taxon>
        <taxon>Aroideae</taxon>
        <taxon>Colocasieae</taxon>
        <taxon>Colocasia</taxon>
    </lineage>
</organism>
<proteinExistence type="predicted"/>
<name>A0A843VX32_COLES</name>
<dbReference type="AlphaFoldDB" id="A0A843VX32"/>
<dbReference type="EMBL" id="NMUH01001950">
    <property type="protein sequence ID" value="MQL96723.1"/>
    <property type="molecule type" value="Genomic_DNA"/>
</dbReference>
<feature type="compositionally biased region" description="Low complexity" evidence="1">
    <location>
        <begin position="25"/>
        <end position="36"/>
    </location>
</feature>
<evidence type="ECO:0000313" key="3">
    <source>
        <dbReference type="EMBL" id="MQL96723.1"/>
    </source>
</evidence>
<gene>
    <name evidence="3" type="ORF">Taro_029396</name>
</gene>
<keyword evidence="2" id="KW-1133">Transmembrane helix</keyword>
<keyword evidence="2" id="KW-0812">Transmembrane</keyword>
<evidence type="ECO:0000256" key="1">
    <source>
        <dbReference type="SAM" id="MobiDB-lite"/>
    </source>
</evidence>
<keyword evidence="4" id="KW-1185">Reference proteome</keyword>
<dbReference type="Proteomes" id="UP000652761">
    <property type="component" value="Unassembled WGS sequence"/>
</dbReference>
<sequence>MTSSGSRHRRRPREHPRPAPSVPLTPSFPSSTAPTAASSSRRMAPFSVALLALTFVLVGYVTWKSSVGVSSVSPVAHLSEKVSKGGSSRAGRHGSVPVYTIEVVNEYYHDPRAFTQVRHFLLRFPSLFSSLLFSDLLLFSTGERRSIGSYGTQECSIIRVFLF</sequence>
<feature type="compositionally biased region" description="Basic residues" evidence="1">
    <location>
        <begin position="1"/>
        <end position="14"/>
    </location>
</feature>